<dbReference type="AlphaFoldDB" id="D4XWI3"/>
<dbReference type="Gene3D" id="3.30.1240.10">
    <property type="match status" value="1"/>
</dbReference>
<dbReference type="NCBIfam" id="TIGR00099">
    <property type="entry name" value="Cof-subfamily"/>
    <property type="match status" value="1"/>
</dbReference>
<dbReference type="GO" id="GO:0000287">
    <property type="term" value="F:magnesium ion binding"/>
    <property type="evidence" value="ECO:0007669"/>
    <property type="project" value="TreeGrafter"/>
</dbReference>
<comment type="similarity">
    <text evidence="2">Belongs to the HAD-like hydrolase superfamily. Cof family.</text>
</comment>
<dbReference type="InterPro" id="IPR023214">
    <property type="entry name" value="HAD_sf"/>
</dbReference>
<name>D4XWI3_9BACT</name>
<dbReference type="SUPFAM" id="SSF56784">
    <property type="entry name" value="HAD-like"/>
    <property type="match status" value="1"/>
</dbReference>
<dbReference type="InterPro" id="IPR000150">
    <property type="entry name" value="Cof"/>
</dbReference>
<comment type="caution">
    <text evidence="3">The sequence shown here is derived from an EMBL/GenBank/DDBJ whole genome shotgun (WGS) entry which is preliminary data.</text>
</comment>
<accession>D4XWI3</accession>
<dbReference type="InterPro" id="IPR006379">
    <property type="entry name" value="HAD-SF_hydro_IIB"/>
</dbReference>
<evidence type="ECO:0000313" key="3">
    <source>
        <dbReference type="EMBL" id="EFF41339.1"/>
    </source>
</evidence>
<keyword evidence="4" id="KW-1185">Reference proteome</keyword>
<sequence length="276" mass="30774">MKKIFAYDLDGTLLTSENDIHPYTKKIVVESHKKGNVNIVATGRGIKKVMPLYDKDIFTGFDYLICSNGAYVYDVNLKQGLTLGSVQTKAFDVLEKIAKENQLILTLDTNEYNGTWIPAPEGKLYPDWMNESLIMDMNILNRATLEELRVQAYKKNITIFQIALRNPINVAKKITKQVSEILGKTHAVFLTNGIYTDVCPFGVSKYKALESLIKNMNLSDENLYAFGDSGNDIDMLKNAKIGFAMSNATHDAKEAADVIIGDHNSGAIGETVEKFM</sequence>
<protein>
    <submittedName>
        <fullName evidence="3">HAD hydrolase, family IIB</fullName>
    </submittedName>
</protein>
<reference evidence="3 4" key="1">
    <citation type="submission" date="2010-03" db="EMBL/GenBank/DDBJ databases">
        <authorList>
            <person name="Glass J.I."/>
            <person name="Benders G.A."/>
            <person name="Durkin A.S."/>
            <person name="Farmerie W.G."/>
            <person name="Hlavinka K."/>
            <person name="Hostetler J."/>
            <person name="Jackson J."/>
            <person name="May M.A."/>
            <person name="Miller R.H."/>
            <person name="Paralanov V."/>
            <person name="Radune D."/>
            <person name="Szczypinski B."/>
            <person name="Brown D.R."/>
        </authorList>
    </citation>
    <scope>NUCLEOTIDE SEQUENCE [LARGE SCALE GENOMIC DNA]</scope>
    <source>
        <strain evidence="3 4">A21JP2</strain>
    </source>
</reference>
<comment type="cofactor">
    <cofactor evidence="1">
        <name>Mg(2+)</name>
        <dbReference type="ChEBI" id="CHEBI:18420"/>
    </cofactor>
</comment>
<dbReference type="PROSITE" id="PS01229">
    <property type="entry name" value="COF_2"/>
    <property type="match status" value="1"/>
</dbReference>
<dbReference type="PANTHER" id="PTHR10000">
    <property type="entry name" value="PHOSPHOSERINE PHOSPHATASE"/>
    <property type="match status" value="1"/>
</dbReference>
<dbReference type="EMBL" id="ADNC01000027">
    <property type="protein sequence ID" value="EFF41339.1"/>
    <property type="molecule type" value="Genomic_DNA"/>
</dbReference>
<evidence type="ECO:0000256" key="1">
    <source>
        <dbReference type="ARBA" id="ARBA00001946"/>
    </source>
</evidence>
<evidence type="ECO:0000313" key="4">
    <source>
        <dbReference type="Proteomes" id="UP000004757"/>
    </source>
</evidence>
<dbReference type="RefSeq" id="WP_005683979.1">
    <property type="nucleotide sequence ID" value="NZ_ADNC01000027.1"/>
</dbReference>
<dbReference type="Gene3D" id="3.40.50.1000">
    <property type="entry name" value="HAD superfamily/HAD-like"/>
    <property type="match status" value="1"/>
</dbReference>
<dbReference type="SFLD" id="SFLDG01140">
    <property type="entry name" value="C2.B:_Phosphomannomutase_and_P"/>
    <property type="match status" value="1"/>
</dbReference>
<keyword evidence="3" id="KW-0378">Hydrolase</keyword>
<dbReference type="NCBIfam" id="TIGR01484">
    <property type="entry name" value="HAD-SF-IIB"/>
    <property type="match status" value="1"/>
</dbReference>
<dbReference type="Proteomes" id="UP000004757">
    <property type="component" value="Unassembled WGS sequence"/>
</dbReference>
<evidence type="ECO:0000256" key="2">
    <source>
        <dbReference type="ARBA" id="ARBA00034778"/>
    </source>
</evidence>
<proteinExistence type="inferred from homology"/>
<dbReference type="eggNOG" id="COG0561">
    <property type="taxonomic scope" value="Bacteria"/>
</dbReference>
<dbReference type="OrthoDB" id="384659at2"/>
<organism evidence="3 4">
    <name type="scientific">Mycoplasmopsis alligatoris A21JP2</name>
    <dbReference type="NCBI Taxonomy" id="747682"/>
    <lineage>
        <taxon>Bacteria</taxon>
        <taxon>Bacillati</taxon>
        <taxon>Mycoplasmatota</taxon>
        <taxon>Mycoplasmoidales</taxon>
        <taxon>Metamycoplasmataceae</taxon>
        <taxon>Mycoplasmopsis</taxon>
    </lineage>
</organism>
<dbReference type="PRINTS" id="PR00119">
    <property type="entry name" value="CATATPASE"/>
</dbReference>
<dbReference type="PANTHER" id="PTHR10000:SF8">
    <property type="entry name" value="HAD SUPERFAMILY HYDROLASE-LIKE, TYPE 3"/>
    <property type="match status" value="1"/>
</dbReference>
<dbReference type="InterPro" id="IPR036412">
    <property type="entry name" value="HAD-like_sf"/>
</dbReference>
<dbReference type="Pfam" id="PF08282">
    <property type="entry name" value="Hydrolase_3"/>
    <property type="match status" value="1"/>
</dbReference>
<dbReference type="PROSITE" id="PS01228">
    <property type="entry name" value="COF_1"/>
    <property type="match status" value="1"/>
</dbReference>
<dbReference type="SFLD" id="SFLDS00003">
    <property type="entry name" value="Haloacid_Dehalogenase"/>
    <property type="match status" value="1"/>
</dbReference>
<dbReference type="STRING" id="747682.MALL_0447"/>
<gene>
    <name evidence="3" type="ORF">MALL_0447</name>
</gene>
<dbReference type="GO" id="GO:0016791">
    <property type="term" value="F:phosphatase activity"/>
    <property type="evidence" value="ECO:0007669"/>
    <property type="project" value="TreeGrafter"/>
</dbReference>
<dbReference type="GO" id="GO:0005829">
    <property type="term" value="C:cytosol"/>
    <property type="evidence" value="ECO:0007669"/>
    <property type="project" value="TreeGrafter"/>
</dbReference>